<dbReference type="Proteomes" id="UP001159427">
    <property type="component" value="Unassembled WGS sequence"/>
</dbReference>
<feature type="compositionally biased region" description="Gly residues" evidence="8">
    <location>
        <begin position="199"/>
        <end position="213"/>
    </location>
</feature>
<dbReference type="SMART" id="SM00239">
    <property type="entry name" value="C2"/>
    <property type="match status" value="7"/>
</dbReference>
<feature type="region of interest" description="Disordered" evidence="8">
    <location>
        <begin position="173"/>
        <end position="244"/>
    </location>
</feature>
<keyword evidence="6 9" id="KW-1133">Transmembrane helix</keyword>
<dbReference type="Pfam" id="PF08150">
    <property type="entry name" value="FerB"/>
    <property type="match status" value="1"/>
</dbReference>
<feature type="compositionally biased region" description="Basic and acidic residues" evidence="8">
    <location>
        <begin position="1610"/>
        <end position="1619"/>
    </location>
</feature>
<dbReference type="InterPro" id="IPR035892">
    <property type="entry name" value="C2_domain_sf"/>
</dbReference>
<comment type="caution">
    <text evidence="11">The sequence shown here is derived from an EMBL/GenBank/DDBJ whole genome shotgun (WGS) entry which is preliminary data.</text>
</comment>
<feature type="region of interest" description="Disordered" evidence="8">
    <location>
        <begin position="1672"/>
        <end position="1697"/>
    </location>
</feature>
<dbReference type="InterPro" id="IPR037722">
    <property type="entry name" value="C2C_Ferlin"/>
</dbReference>
<reference evidence="11 12" key="1">
    <citation type="submission" date="2022-05" db="EMBL/GenBank/DDBJ databases">
        <authorList>
            <consortium name="Genoscope - CEA"/>
            <person name="William W."/>
        </authorList>
    </citation>
    <scope>NUCLEOTIDE SEQUENCE [LARGE SCALE GENOMIC DNA]</scope>
</reference>
<dbReference type="InterPro" id="IPR037723">
    <property type="entry name" value="C2D_Ferlin"/>
</dbReference>
<evidence type="ECO:0000256" key="1">
    <source>
        <dbReference type="ARBA" id="ARBA00004167"/>
    </source>
</evidence>
<dbReference type="Gene3D" id="2.60.40.150">
    <property type="entry name" value="C2 domain"/>
    <property type="match status" value="6"/>
</dbReference>
<dbReference type="Pfam" id="PF00168">
    <property type="entry name" value="C2"/>
    <property type="match status" value="6"/>
</dbReference>
<evidence type="ECO:0000256" key="5">
    <source>
        <dbReference type="ARBA" id="ARBA00022837"/>
    </source>
</evidence>
<evidence type="ECO:0000313" key="12">
    <source>
        <dbReference type="Proteomes" id="UP001159427"/>
    </source>
</evidence>
<feature type="domain" description="C2" evidence="10">
    <location>
        <begin position="946"/>
        <end position="1078"/>
    </location>
</feature>
<feature type="domain" description="C2" evidence="10">
    <location>
        <begin position="1813"/>
        <end position="1944"/>
    </location>
</feature>
<evidence type="ECO:0000256" key="4">
    <source>
        <dbReference type="ARBA" id="ARBA00022737"/>
    </source>
</evidence>
<dbReference type="InterPro" id="IPR055072">
    <property type="entry name" value="Ferlin_DSRM"/>
</dbReference>
<dbReference type="InterPro" id="IPR037720">
    <property type="entry name" value="C2B_Ferlin"/>
</dbReference>
<dbReference type="CDD" id="cd04018">
    <property type="entry name" value="C2C_Ferlin"/>
    <property type="match status" value="1"/>
</dbReference>
<evidence type="ECO:0000256" key="8">
    <source>
        <dbReference type="SAM" id="MobiDB-lite"/>
    </source>
</evidence>
<feature type="domain" description="C2" evidence="10">
    <location>
        <begin position="1116"/>
        <end position="1240"/>
    </location>
</feature>
<proteinExistence type="predicted"/>
<gene>
    <name evidence="11" type="ORF">PEVE_00004185</name>
</gene>
<keyword evidence="2 9" id="KW-0812">Transmembrane</keyword>
<evidence type="ECO:0000256" key="2">
    <source>
        <dbReference type="ARBA" id="ARBA00022692"/>
    </source>
</evidence>
<feature type="region of interest" description="Disordered" evidence="8">
    <location>
        <begin position="1716"/>
        <end position="1744"/>
    </location>
</feature>
<comment type="subcellular location">
    <subcellularLocation>
        <location evidence="1">Membrane</location>
        <topology evidence="1">Single-pass membrane protein</topology>
    </subcellularLocation>
</comment>
<accession>A0ABN8QDF7</accession>
<dbReference type="PROSITE" id="PS50004">
    <property type="entry name" value="C2"/>
    <property type="match status" value="7"/>
</dbReference>
<dbReference type="CDD" id="cd04037">
    <property type="entry name" value="C2E_Ferlin"/>
    <property type="match status" value="1"/>
</dbReference>
<dbReference type="InterPro" id="IPR000008">
    <property type="entry name" value="C2_dom"/>
</dbReference>
<evidence type="ECO:0000256" key="3">
    <source>
        <dbReference type="ARBA" id="ARBA00022723"/>
    </source>
</evidence>
<dbReference type="Pfam" id="PF08151">
    <property type="entry name" value="FerI"/>
    <property type="match status" value="1"/>
</dbReference>
<feature type="transmembrane region" description="Helical" evidence="9">
    <location>
        <begin position="2315"/>
        <end position="2333"/>
    </location>
</feature>
<name>A0ABN8QDF7_9CNID</name>
<feature type="domain" description="C2" evidence="10">
    <location>
        <begin position="245"/>
        <end position="367"/>
    </location>
</feature>
<keyword evidence="3" id="KW-0479">Metal-binding</keyword>
<keyword evidence="4" id="KW-0677">Repeat</keyword>
<dbReference type="Pfam" id="PF22901">
    <property type="entry name" value="dsrm_Ferlin"/>
    <property type="match status" value="1"/>
</dbReference>
<dbReference type="InterPro" id="IPR037726">
    <property type="entry name" value="C2A_Ferlin"/>
</dbReference>
<dbReference type="SMART" id="SM01201">
    <property type="entry name" value="FerB"/>
    <property type="match status" value="1"/>
</dbReference>
<dbReference type="InterPro" id="IPR012561">
    <property type="entry name" value="Ferlin_B-domain"/>
</dbReference>
<dbReference type="Pfam" id="PF16165">
    <property type="entry name" value="Ferlin_C"/>
    <property type="match status" value="1"/>
</dbReference>
<dbReference type="SUPFAM" id="SSF49562">
    <property type="entry name" value="C2 domain (Calcium/lipid-binding domain, CaLB)"/>
    <property type="match status" value="7"/>
</dbReference>
<feature type="region of interest" description="Disordered" evidence="8">
    <location>
        <begin position="1608"/>
        <end position="1627"/>
    </location>
</feature>
<feature type="domain" description="C2" evidence="10">
    <location>
        <begin position="1"/>
        <end position="97"/>
    </location>
</feature>
<dbReference type="EMBL" id="CALNXI010001259">
    <property type="protein sequence ID" value="CAH3162275.1"/>
    <property type="molecule type" value="Genomic_DNA"/>
</dbReference>
<dbReference type="InterPro" id="IPR032362">
    <property type="entry name" value="Ferlin_C"/>
</dbReference>
<feature type="compositionally biased region" description="Polar residues" evidence="8">
    <location>
        <begin position="173"/>
        <end position="187"/>
    </location>
</feature>
<dbReference type="InterPro" id="IPR037721">
    <property type="entry name" value="Ferlin"/>
</dbReference>
<dbReference type="SMART" id="SM01202">
    <property type="entry name" value="FerI"/>
    <property type="match status" value="1"/>
</dbReference>
<dbReference type="CDD" id="cd04011">
    <property type="entry name" value="C2B_Ferlin"/>
    <property type="match status" value="1"/>
</dbReference>
<dbReference type="InterPro" id="IPR012968">
    <property type="entry name" value="FerIin_dom"/>
</dbReference>
<evidence type="ECO:0000259" key="10">
    <source>
        <dbReference type="PROSITE" id="PS50004"/>
    </source>
</evidence>
<keyword evidence="5" id="KW-0106">Calcium</keyword>
<protein>
    <recommendedName>
        <fullName evidence="10">C2 domain-containing protein</fullName>
    </recommendedName>
</protein>
<evidence type="ECO:0000313" key="11">
    <source>
        <dbReference type="EMBL" id="CAH3162275.1"/>
    </source>
</evidence>
<dbReference type="CDD" id="cd08374">
    <property type="entry name" value="C2F_Ferlin"/>
    <property type="match status" value="1"/>
</dbReference>
<feature type="region of interest" description="Disordered" evidence="8">
    <location>
        <begin position="2267"/>
        <end position="2286"/>
    </location>
</feature>
<keyword evidence="12" id="KW-1185">Reference proteome</keyword>
<dbReference type="InterPro" id="IPR037724">
    <property type="entry name" value="C2E_Ferlin"/>
</dbReference>
<keyword evidence="7 9" id="KW-0472">Membrane</keyword>
<evidence type="ECO:0000256" key="9">
    <source>
        <dbReference type="SAM" id="Phobius"/>
    </source>
</evidence>
<dbReference type="PANTHER" id="PTHR12546:SF60">
    <property type="entry name" value="MISFIRE, ISOFORM F"/>
    <property type="match status" value="1"/>
</dbReference>
<feature type="domain" description="C2" evidence="10">
    <location>
        <begin position="2063"/>
        <end position="2213"/>
    </location>
</feature>
<evidence type="ECO:0000256" key="6">
    <source>
        <dbReference type="ARBA" id="ARBA00022989"/>
    </source>
</evidence>
<organism evidence="11 12">
    <name type="scientific">Porites evermanni</name>
    <dbReference type="NCBI Taxonomy" id="104178"/>
    <lineage>
        <taxon>Eukaryota</taxon>
        <taxon>Metazoa</taxon>
        <taxon>Cnidaria</taxon>
        <taxon>Anthozoa</taxon>
        <taxon>Hexacorallia</taxon>
        <taxon>Scleractinia</taxon>
        <taxon>Fungiina</taxon>
        <taxon>Poritidae</taxon>
        <taxon>Porites</taxon>
    </lineage>
</organism>
<dbReference type="PANTHER" id="PTHR12546">
    <property type="entry name" value="FER-1-LIKE"/>
    <property type="match status" value="1"/>
</dbReference>
<dbReference type="CDD" id="cd04017">
    <property type="entry name" value="C2D_Ferlin"/>
    <property type="match status" value="1"/>
</dbReference>
<dbReference type="CDD" id="cd08373">
    <property type="entry name" value="C2A_Ferlin"/>
    <property type="match status" value="1"/>
</dbReference>
<feature type="domain" description="C2" evidence="10">
    <location>
        <begin position="413"/>
        <end position="543"/>
    </location>
</feature>
<dbReference type="InterPro" id="IPR037725">
    <property type="entry name" value="C2F_Ferlin"/>
</dbReference>
<evidence type="ECO:0000256" key="7">
    <source>
        <dbReference type="ARBA" id="ARBA00023136"/>
    </source>
</evidence>
<sequence length="2346" mass="266377">MSLLLLLKACSNLRGKSDRIARVTFRGVTYQTSVIENCSEADWDEDFEWPLESPLDPSEFIEIEVYNFNKIFNNRLVGVFRMVLQKLIQDGHLEVMESLIDMNNTVLKATVNLELQYNPPEGNVSQWVNNIHDTLDAPPQVGYMPDSQYQMDPYQHERRGSFIGIGSAFGSKASKSQSMTSLNSSSHRQPRKESMPASFGGGRFISPEGGGGSPFDAMLKGDGVGSRRGSQISMHSDRSMSMKCSHAHPRVRAEKKMSVREQDYQIQVRILEGRQLAGTQIDPVCTVNVGNQKKSTTIKEQTNCPFWDEFFVYDFKMPPMVLFDKIINFQVFTGRNLVSQGNLIGAFKLDVGTVYAQPDHRFCRRWAVLTDPEETLGASGAGVKGYLKVDITVLGKGDPAKEPPGIKDNDDDIEGNLLLPEGVPAERPKAKIIVKIYRAEGLPKMNSGLMANVKKAFTGEVRDLVDPYVEVCFAGHKARTTVKKNTYEPMWNEQIVFSELFPPLCRRMKLQLKDSDSVSDEVIGTHFIDLSRISNDGANVHKYPADIGFMPTFGPCWVNLYGSTRDYSLFDEHNDLNNGLGEGVAYRGRLLMAVQAEFGESASESGIRQVEVEPTAPISDTAAGKEDQFQLFACFYEASMIERKVGDKMIQFEMSIGNFGNTIDGQALPGEVVDEVRRNGENPFIHPLTPPVKPVTNDRQYYHIPWEDSKPCTHIKFTWQDHRRRLYNSNVLLKICERLEDGLTDCLERVKMDLPNTYRWLSRVLAELINGCNQYLNLVKSMPSAGHVGRTKLDKERLKLCQYEVESVCQSAQELKGSTKDDGHIKDNLKAANALLQRLLNIAIEPQETTPDVFIWMLCGGKRVAYTRIPSQHIAYSLVEEERGKDSGRMQTVFLRLPGKRGDGPKGWAIQAKLNIMIWLGLHKHKKDYLKDAPKGYQTPKNAHKLMAPPPNHLIYTEKQKFILRAHIYQARSLIGSDASGLSDAFGRVIFTHLVADTRVIWETRSPTWDQMLMFKDLILWGDVNEIAVNPPTIVIEVFDKDIGGDSEFIGRALARPIVKMACEPYEKPFFPPALEWFQIFRGEEKAGELLAAFELLQLSEGTCFLPTEVEPVNTPDGPITPVPVGIRPVMRKHRIEVLFWGVREMKRINLTTVDRPQVDIDLAGHVIQSTVIANAKKNPNFQNPVIFFDVELPENERYCPPLTIRVRDCRTFGRFTLVGTHVLNSLHRYLQTGEKEKEKLEKAEAVAGGIANASRPTSPVPTQAADVAIEIDEDPPDADSEPLVSSRYLSHIPVNKGTNSSLGWTKYSDLYETADLATGRERQLTTGKRAKRTKHDFRCSICRSLIGQASLICARLRQLTSDVFERRTSTGSGPFSLLICLDATKFILLSVFTLKEKICLKSCSKLRLKSAVSQLPVDMSLKNCLHVYPYLSSLSHACLKTFFTPFLYDEKNNQLNLIPQCLHSVLCYLINFFRHSFSSVLFLTLPSSASPQLYLYSQKVRPSSTCFFRWDVWTSYYFPYQNMPQQSNLSEGAKKVSFTACSNQKSFQLARKIVFLISRIDYNFSLIWNPRKTSLTYIPVWRRLFIHVRFPVSVNARIFGHQPNTCRPAADEAPRRTPENTFGTQGTGYRTPLTFFFHAASGRLREPTEIAVYRFVAEDLELCVLSTELQEKKKRSGEEGGEGGKGGKGKGKEDDDAEDALDWWSRYYETLKDRERSERREGQAMSRTSKKKEKTPEETEEEKLKKKIPRLTIFDEELEYLPEYNGFNDWLHAFALYRGKKSSEDDDDDHRIVGKFKGSLKVWKYPLPEHVEMDPLVGTFLKLPSNEPVNVLARVYVIKALNLHPSDVNGKASSTLRFPFALADPYLVVTLGKHKVRDRDNYVSKQLNPVFGRCFEFEAIIPMDSVLTVGVYDWDLVGSDDLIGETKVDLENRFYSRHRPTCGLQESYATFGFNKWRDPMRPTQILAKLCKDEGLDGPHYSTGRVRIDNKAFGASSQVLEESGHFKQSDEPVALKALRNFHTLKRGFHLVPEHVETRSLFNPEKPGVEQGKIEMWVDMFPMDMPSPGAPVDITPRKPTNYELRVVIWNTEDVPLEESNILTGEKCSDIFVKGWLEGMKEDRQQTDVHYRSLTGEGNFNWRFIFPFQYQKAEERIVITRKASFFSWDESEEKVPARLHLQVWDADAFSADDFIGDLTLDLTRMPKGAKSAKTCTLDMLKQDGSVPQMSFFKAKHMKGFWPFTVNTEEEEIELAGKVEAELELLTQEEAEKKPAGRAREDPQALEKPNRPDSTFTWFMNPFKSLKYMLWNNYKMCLIKFLVIGLLVALMGLFFYSMPGYTVKKIFGA</sequence>